<gene>
    <name evidence="6" type="ORF">FNV0992</name>
</gene>
<proteinExistence type="inferred from homology"/>
<comment type="caution">
    <text evidence="6">The sequence shown here is derived from an EMBL/GenBank/DDBJ whole genome shotgun (WGS) entry which is preliminary data.</text>
</comment>
<dbReference type="GO" id="GO:0046872">
    <property type="term" value="F:metal ion binding"/>
    <property type="evidence" value="ECO:0007669"/>
    <property type="project" value="UniProtKB-KW"/>
</dbReference>
<organism evidence="6 7">
    <name type="scientific">Fusobacterium vincentii ATCC 49256</name>
    <dbReference type="NCBI Taxonomy" id="209882"/>
    <lineage>
        <taxon>Bacteria</taxon>
        <taxon>Fusobacteriati</taxon>
        <taxon>Fusobacteriota</taxon>
        <taxon>Fusobacteriia</taxon>
        <taxon>Fusobacteriales</taxon>
        <taxon>Fusobacteriaceae</taxon>
        <taxon>Fusobacterium</taxon>
    </lineage>
</organism>
<evidence type="ECO:0000313" key="6">
    <source>
        <dbReference type="EMBL" id="EAA23996.1"/>
    </source>
</evidence>
<sequence length="266" mass="30011">MDWNGRVDGNEDDILRIHQVIQVKSLDELMANDYTGKKVCFVSYNSNEGIRRNNGRLGAADGWKHLKTALSNFPIFDTSIKFYDLKDPIDVVNGKLEEAQQELAKVVAKLKSKNYFVVCMGGGHDIAYGTYNGILSYAKTQSKNPKIGIISFDAHFDMREYDKGANSGTMFYQIADDCKKNGIKFDYNVIGIQRFSNTKRLFDRAKSFGVTYYLAEDILKLSDLNIKPILERNDYIHLTICTDVFHITCAPGVSAPQTFGIWPSQA</sequence>
<dbReference type="PANTHER" id="PTHR11358:SF35">
    <property type="entry name" value="FORMIMIDOYLGLUTAMASE"/>
    <property type="match status" value="1"/>
</dbReference>
<dbReference type="AlphaFoldDB" id="Q7P5K3"/>
<dbReference type="InterPro" id="IPR006035">
    <property type="entry name" value="Ureohydrolase"/>
</dbReference>
<keyword evidence="2 6" id="KW-0378">Hydrolase</keyword>
<dbReference type="EC" id="3.5.3.8" evidence="6"/>
<dbReference type="CDD" id="cd09988">
    <property type="entry name" value="Formimidoylglutamase"/>
    <property type="match status" value="1"/>
</dbReference>
<dbReference type="GO" id="GO:0050415">
    <property type="term" value="F:formimidoylglutamase activity"/>
    <property type="evidence" value="ECO:0007669"/>
    <property type="project" value="UniProtKB-EC"/>
</dbReference>
<dbReference type="EMBL" id="AABF01000063">
    <property type="protein sequence ID" value="EAA23996.1"/>
    <property type="molecule type" value="Genomic_DNA"/>
</dbReference>
<dbReference type="Proteomes" id="UP000006454">
    <property type="component" value="Unassembled WGS sequence"/>
</dbReference>
<dbReference type="SUPFAM" id="SSF52768">
    <property type="entry name" value="Arginase/deacetylase"/>
    <property type="match status" value="1"/>
</dbReference>
<comment type="similarity">
    <text evidence="5">Belongs to the arginase family.</text>
</comment>
<name>Q7P5K3_FUSVC</name>
<dbReference type="GO" id="GO:0033389">
    <property type="term" value="P:putrescine biosynthetic process from arginine, via agmatine"/>
    <property type="evidence" value="ECO:0007669"/>
    <property type="project" value="TreeGrafter"/>
</dbReference>
<dbReference type="GO" id="GO:0006547">
    <property type="term" value="P:L-histidine metabolic process"/>
    <property type="evidence" value="ECO:0007669"/>
    <property type="project" value="UniProtKB-KW"/>
</dbReference>
<evidence type="ECO:0000256" key="5">
    <source>
        <dbReference type="PROSITE-ProRule" id="PRU00742"/>
    </source>
</evidence>
<dbReference type="PROSITE" id="PS51409">
    <property type="entry name" value="ARGINASE_2"/>
    <property type="match status" value="1"/>
</dbReference>
<keyword evidence="4" id="KW-0464">Manganese</keyword>
<dbReference type="PANTHER" id="PTHR11358">
    <property type="entry name" value="ARGINASE/AGMATINASE"/>
    <property type="match status" value="1"/>
</dbReference>
<evidence type="ECO:0000256" key="4">
    <source>
        <dbReference type="ARBA" id="ARBA00023211"/>
    </source>
</evidence>
<evidence type="ECO:0000313" key="7">
    <source>
        <dbReference type="Proteomes" id="UP000006454"/>
    </source>
</evidence>
<reference evidence="6 7" key="1">
    <citation type="journal article" date="2003" name="Genome Res.">
        <title>Genome analysis of F. nucleatum sub spp vincentii and its comparison with the genome of F. nucleatum ATCC 25586.</title>
        <authorList>
            <person name="Kapatral V."/>
            <person name="Ivanova N."/>
            <person name="Anderson I."/>
            <person name="Reznik G."/>
            <person name="Bhattacharyya A."/>
            <person name="Gardner W.L."/>
            <person name="Mikhailova N."/>
            <person name="Lapidus A."/>
            <person name="Larsen N."/>
            <person name="D'Souza M."/>
            <person name="Walunas T."/>
            <person name="Haselkorn R."/>
            <person name="Overbeek R."/>
            <person name="Kyrpides N."/>
        </authorList>
    </citation>
    <scope>NUCLEOTIDE SEQUENCE [LARGE SCALE GENOMIC DNA]</scope>
    <source>
        <strain evidence="6 7">ATCC 49256</strain>
    </source>
</reference>
<protein>
    <submittedName>
        <fullName evidence="6">Formiminoglutamase</fullName>
        <ecNumber evidence="6">3.5.3.8</ecNumber>
    </submittedName>
</protein>
<evidence type="ECO:0000256" key="3">
    <source>
        <dbReference type="ARBA" id="ARBA00022808"/>
    </source>
</evidence>
<keyword evidence="1" id="KW-0479">Metal-binding</keyword>
<evidence type="ECO:0000256" key="2">
    <source>
        <dbReference type="ARBA" id="ARBA00022801"/>
    </source>
</evidence>
<dbReference type="Gene3D" id="3.40.800.10">
    <property type="entry name" value="Ureohydrolase domain"/>
    <property type="match status" value="1"/>
</dbReference>
<dbReference type="InterPro" id="IPR023696">
    <property type="entry name" value="Ureohydrolase_dom_sf"/>
</dbReference>
<keyword evidence="3" id="KW-0369">Histidine metabolism</keyword>
<accession>Q7P5K3</accession>
<evidence type="ECO:0000256" key="1">
    <source>
        <dbReference type="ARBA" id="ARBA00022723"/>
    </source>
</evidence>
<dbReference type="GO" id="GO:0008783">
    <property type="term" value="F:agmatinase activity"/>
    <property type="evidence" value="ECO:0007669"/>
    <property type="project" value="TreeGrafter"/>
</dbReference>
<dbReference type="Pfam" id="PF00491">
    <property type="entry name" value="Arginase"/>
    <property type="match status" value="1"/>
</dbReference>